<keyword evidence="2" id="KW-1185">Reference proteome</keyword>
<dbReference type="Proteomes" id="UP000587527">
    <property type="component" value="Unassembled WGS sequence"/>
</dbReference>
<reference evidence="1 2" key="1">
    <citation type="submission" date="2020-08" db="EMBL/GenBank/DDBJ databases">
        <title>Sequencing the genomes of 1000 actinobacteria strains.</title>
        <authorList>
            <person name="Klenk H.-P."/>
        </authorList>
    </citation>
    <scope>NUCLEOTIDE SEQUENCE [LARGE SCALE GENOMIC DNA]</scope>
    <source>
        <strain evidence="1 2">DSM 45362</strain>
    </source>
</reference>
<dbReference type="RefSeq" id="WP_184842039.1">
    <property type="nucleotide sequence ID" value="NZ_JACHMN010000003.1"/>
</dbReference>
<gene>
    <name evidence="1" type="ORF">F4553_005858</name>
</gene>
<organism evidence="1 2">
    <name type="scientific">Allocatelliglobosispora scoriae</name>
    <dbReference type="NCBI Taxonomy" id="643052"/>
    <lineage>
        <taxon>Bacteria</taxon>
        <taxon>Bacillati</taxon>
        <taxon>Actinomycetota</taxon>
        <taxon>Actinomycetes</taxon>
        <taxon>Micromonosporales</taxon>
        <taxon>Micromonosporaceae</taxon>
        <taxon>Allocatelliglobosispora</taxon>
    </lineage>
</organism>
<dbReference type="AlphaFoldDB" id="A0A841BW93"/>
<accession>A0A841BW93</accession>
<sequence length="56" mass="6157">MLADEEVGGCSGWSAWRGFAIFSVGDHVAFPEADVINAQDHVCFRESDVIFGPRAW</sequence>
<evidence type="ECO:0000313" key="2">
    <source>
        <dbReference type="Proteomes" id="UP000587527"/>
    </source>
</evidence>
<dbReference type="EMBL" id="JACHMN010000003">
    <property type="protein sequence ID" value="MBB5872424.1"/>
    <property type="molecule type" value="Genomic_DNA"/>
</dbReference>
<evidence type="ECO:0000313" key="1">
    <source>
        <dbReference type="EMBL" id="MBB5872424.1"/>
    </source>
</evidence>
<name>A0A841BW93_9ACTN</name>
<comment type="caution">
    <text evidence="1">The sequence shown here is derived from an EMBL/GenBank/DDBJ whole genome shotgun (WGS) entry which is preliminary data.</text>
</comment>
<proteinExistence type="predicted"/>
<protein>
    <submittedName>
        <fullName evidence="1">Uncharacterized protein</fullName>
    </submittedName>
</protein>